<dbReference type="EMBL" id="CP043420">
    <property type="protein sequence ID" value="QEL12762.1"/>
    <property type="molecule type" value="Genomic_DNA"/>
</dbReference>
<protein>
    <submittedName>
        <fullName evidence="1">DUF2797 domain-containing protein</fullName>
    </submittedName>
</protein>
<dbReference type="STRING" id="657387.BH688_02420"/>
<accession>A0A1S1NXY7</accession>
<organism evidence="1 2">
    <name type="scientific">Kushneria phosphatilytica</name>
    <dbReference type="NCBI Taxonomy" id="657387"/>
    <lineage>
        <taxon>Bacteria</taxon>
        <taxon>Pseudomonadati</taxon>
        <taxon>Pseudomonadota</taxon>
        <taxon>Gammaproteobacteria</taxon>
        <taxon>Oceanospirillales</taxon>
        <taxon>Halomonadaceae</taxon>
        <taxon>Kushneria</taxon>
    </lineage>
</organism>
<reference evidence="1 2" key="1">
    <citation type="submission" date="2019-08" db="EMBL/GenBank/DDBJ databases">
        <title>Complete genome sequence of Kushneria sp. YCWA18, a halophilic phosphate-solubilizing bacterium isolated from Daqiao saltern in China.</title>
        <authorList>
            <person name="Du G.-X."/>
            <person name="Qu L.-Y."/>
        </authorList>
    </citation>
    <scope>NUCLEOTIDE SEQUENCE [LARGE SCALE GENOMIC DNA]</scope>
    <source>
        <strain evidence="1 2">YCWA18</strain>
    </source>
</reference>
<dbReference type="InterPro" id="IPR021246">
    <property type="entry name" value="DUF2797"/>
</dbReference>
<name>A0A1S1NXY7_9GAMM</name>
<evidence type="ECO:0000313" key="1">
    <source>
        <dbReference type="EMBL" id="QEL12762.1"/>
    </source>
</evidence>
<keyword evidence="2" id="KW-1185">Reference proteome</keyword>
<dbReference type="OrthoDB" id="9775734at2"/>
<gene>
    <name evidence="1" type="ORF">FY550_06185</name>
</gene>
<dbReference type="Pfam" id="PF10977">
    <property type="entry name" value="DUF2797"/>
    <property type="match status" value="1"/>
</dbReference>
<dbReference type="Proteomes" id="UP000322553">
    <property type="component" value="Chromosome"/>
</dbReference>
<dbReference type="KEGG" id="kuy:FY550_06185"/>
<proteinExistence type="predicted"/>
<evidence type="ECO:0000313" key="2">
    <source>
        <dbReference type="Proteomes" id="UP000322553"/>
    </source>
</evidence>
<dbReference type="AlphaFoldDB" id="A0A1S1NXY7"/>
<sequence length="275" mass="31184">MLIEPDLPARYTLQLGEHAVALNAAQGEMLTLYPTGRRFCLHCARPSSTLVGGGYCNDCFQRLARCDSCIVRPETCHYHLGTCREPRWGEQHCFTPHVVYLANTSGLKVGITRTERLPRRWLEQGAIQALPILDVESRRQAGLIETLLRQRISDRTAWQRMLRGPVPWVDLPAWHDRLLSTFSDELTALRQRFGTSAIRARDKATVACFDYPLPTEPTRLVALNIAEQSHIAGRLMGMKGQYLMLDTGVINLRRYGGHEFELSITSPERQQLGLF</sequence>